<dbReference type="Gene3D" id="1.10.10.10">
    <property type="entry name" value="Winged helix-like DNA-binding domain superfamily/Winged helix DNA-binding domain"/>
    <property type="match status" value="1"/>
</dbReference>
<dbReference type="SUPFAM" id="SSF88946">
    <property type="entry name" value="Sigma2 domain of RNA polymerase sigma factors"/>
    <property type="match status" value="1"/>
</dbReference>
<keyword evidence="4" id="KW-0238">DNA-binding</keyword>
<evidence type="ECO:0000256" key="1">
    <source>
        <dbReference type="ARBA" id="ARBA00010641"/>
    </source>
</evidence>
<dbReference type="Gene3D" id="1.10.1740.10">
    <property type="match status" value="1"/>
</dbReference>
<evidence type="ECO:0000256" key="3">
    <source>
        <dbReference type="ARBA" id="ARBA00023082"/>
    </source>
</evidence>
<accession>A0ABP6YMI9</accession>
<comment type="caution">
    <text evidence="7">The sequence shown here is derived from an EMBL/GenBank/DDBJ whole genome shotgun (WGS) entry which is preliminary data.</text>
</comment>
<evidence type="ECO:0000256" key="4">
    <source>
        <dbReference type="ARBA" id="ARBA00023125"/>
    </source>
</evidence>
<protein>
    <submittedName>
        <fullName evidence="7">Sigma-70 family RNA polymerase sigma factor</fullName>
    </submittedName>
</protein>
<name>A0ABP6YMI9_9PSEU</name>
<dbReference type="InterPro" id="IPR039425">
    <property type="entry name" value="RNA_pol_sigma-70-like"/>
</dbReference>
<keyword evidence="3" id="KW-0731">Sigma factor</keyword>
<proteinExistence type="inferred from homology"/>
<evidence type="ECO:0000313" key="7">
    <source>
        <dbReference type="EMBL" id="GAA3585461.1"/>
    </source>
</evidence>
<evidence type="ECO:0000256" key="5">
    <source>
        <dbReference type="ARBA" id="ARBA00023163"/>
    </source>
</evidence>
<dbReference type="PANTHER" id="PTHR43133:SF8">
    <property type="entry name" value="RNA POLYMERASE SIGMA FACTOR HI_1459-RELATED"/>
    <property type="match status" value="1"/>
</dbReference>
<dbReference type="InterPro" id="IPR014284">
    <property type="entry name" value="RNA_pol_sigma-70_dom"/>
</dbReference>
<sequence>MYPGAASLLLKDRTPTTYDRAVRSGSMTFTSSMTLLRKSTHLGSEAATVTDVHTTEVDPPWEGLTGADLHAACMEAARGGDRRAMAKLVDELTPLVWHVARANGLDRQVAEDVVQTVWLALFSQLGKLRDPRALAAWLITTTRREATRPYGRRAQPVPLSDEVAANLESTQPAPEDEAVRADRDRRVWRAFLRLPARCQELLRLTVLAGRAEYQAVAEAMRMPRGSVGPTRGRCLDSMRDLLAGEGGGR</sequence>
<dbReference type="SUPFAM" id="SSF88659">
    <property type="entry name" value="Sigma3 and sigma4 domains of RNA polymerase sigma factors"/>
    <property type="match status" value="1"/>
</dbReference>
<evidence type="ECO:0000259" key="6">
    <source>
        <dbReference type="Pfam" id="PF04542"/>
    </source>
</evidence>
<evidence type="ECO:0000256" key="2">
    <source>
        <dbReference type="ARBA" id="ARBA00023015"/>
    </source>
</evidence>
<dbReference type="EMBL" id="BAAAZN010000031">
    <property type="protein sequence ID" value="GAA3585461.1"/>
    <property type="molecule type" value="Genomic_DNA"/>
</dbReference>
<dbReference type="Proteomes" id="UP001500689">
    <property type="component" value="Unassembled WGS sequence"/>
</dbReference>
<gene>
    <name evidence="7" type="ORF">GCM10022222_82540</name>
</gene>
<dbReference type="InterPro" id="IPR013325">
    <property type="entry name" value="RNA_pol_sigma_r2"/>
</dbReference>
<keyword evidence="5" id="KW-0804">Transcription</keyword>
<reference evidence="8" key="1">
    <citation type="journal article" date="2019" name="Int. J. Syst. Evol. Microbiol.">
        <title>The Global Catalogue of Microorganisms (GCM) 10K type strain sequencing project: providing services to taxonomists for standard genome sequencing and annotation.</title>
        <authorList>
            <consortium name="The Broad Institute Genomics Platform"/>
            <consortium name="The Broad Institute Genome Sequencing Center for Infectious Disease"/>
            <person name="Wu L."/>
            <person name="Ma J."/>
        </authorList>
    </citation>
    <scope>NUCLEOTIDE SEQUENCE [LARGE SCALE GENOMIC DNA]</scope>
    <source>
        <strain evidence="8">JCM 16898</strain>
    </source>
</reference>
<dbReference type="NCBIfam" id="TIGR02937">
    <property type="entry name" value="sigma70-ECF"/>
    <property type="match status" value="1"/>
</dbReference>
<dbReference type="InterPro" id="IPR007627">
    <property type="entry name" value="RNA_pol_sigma70_r2"/>
</dbReference>
<organism evidence="7 8">
    <name type="scientific">Amycolatopsis ultiminotia</name>
    <dbReference type="NCBI Taxonomy" id="543629"/>
    <lineage>
        <taxon>Bacteria</taxon>
        <taxon>Bacillati</taxon>
        <taxon>Actinomycetota</taxon>
        <taxon>Actinomycetes</taxon>
        <taxon>Pseudonocardiales</taxon>
        <taxon>Pseudonocardiaceae</taxon>
        <taxon>Amycolatopsis</taxon>
    </lineage>
</organism>
<keyword evidence="8" id="KW-1185">Reference proteome</keyword>
<dbReference type="Pfam" id="PF04542">
    <property type="entry name" value="Sigma70_r2"/>
    <property type="match status" value="1"/>
</dbReference>
<comment type="similarity">
    <text evidence="1">Belongs to the sigma-70 factor family. ECF subfamily.</text>
</comment>
<evidence type="ECO:0000313" key="8">
    <source>
        <dbReference type="Proteomes" id="UP001500689"/>
    </source>
</evidence>
<dbReference type="InterPro" id="IPR013324">
    <property type="entry name" value="RNA_pol_sigma_r3/r4-like"/>
</dbReference>
<keyword evidence="2" id="KW-0805">Transcription regulation</keyword>
<feature type="domain" description="RNA polymerase sigma-70 region 2" evidence="6">
    <location>
        <begin position="88"/>
        <end position="150"/>
    </location>
</feature>
<dbReference type="PANTHER" id="PTHR43133">
    <property type="entry name" value="RNA POLYMERASE ECF-TYPE SIGMA FACTO"/>
    <property type="match status" value="1"/>
</dbReference>
<dbReference type="InterPro" id="IPR036388">
    <property type="entry name" value="WH-like_DNA-bd_sf"/>
</dbReference>